<accession>A0A1I2FII7</accession>
<dbReference type="GO" id="GO:0005886">
    <property type="term" value="C:plasma membrane"/>
    <property type="evidence" value="ECO:0007669"/>
    <property type="project" value="UniProtKB-ARBA"/>
</dbReference>
<reference evidence="8" key="1">
    <citation type="submission" date="2016-10" db="EMBL/GenBank/DDBJ databases">
        <authorList>
            <person name="Varghese N."/>
            <person name="Submissions S."/>
        </authorList>
    </citation>
    <scope>NUCLEOTIDE SEQUENCE [LARGE SCALE GENOMIC DNA]</scope>
    <source>
        <strain evidence="8">DSM 19083</strain>
    </source>
</reference>
<dbReference type="RefSeq" id="WP_093376328.1">
    <property type="nucleotide sequence ID" value="NZ_BNAN01000002.1"/>
</dbReference>
<dbReference type="Proteomes" id="UP000198520">
    <property type="component" value="Unassembled WGS sequence"/>
</dbReference>
<evidence type="ECO:0000256" key="1">
    <source>
        <dbReference type="ARBA" id="ARBA00004141"/>
    </source>
</evidence>
<name>A0A1I2FII7_9MICO</name>
<feature type="transmembrane region" description="Helical" evidence="6">
    <location>
        <begin position="67"/>
        <end position="85"/>
    </location>
</feature>
<dbReference type="PANTHER" id="PTHR34857:SF2">
    <property type="entry name" value="SLL0384 PROTEIN"/>
    <property type="match status" value="1"/>
</dbReference>
<sequence length="257" mass="26318">MSRAAPPLEPWLRERDPAVKLGLALAVSTAVLPLTDPVTTSSLYLLALAATLLAVPARVVVRAHAAFAPFVVGIVVVNVLTRPGPSLTLAGLDISRHGLAVGVALAARALLIATIALAVTRTSEPAATILSLRDRARLPAEAAYALLTASRVLAGLPAVWHSIRTAQASRLPRGGRGPRALGRAAFTLLVTSLRRSERMAISLETRGLGTGPGAAAAPPPLTAGDRWLVVVVVLVGAVVVVAGALGGWLRGPGYLTG</sequence>
<evidence type="ECO:0000256" key="6">
    <source>
        <dbReference type="SAM" id="Phobius"/>
    </source>
</evidence>
<dbReference type="OrthoDB" id="6400at2"/>
<keyword evidence="4 6" id="KW-1133">Transmembrane helix</keyword>
<evidence type="ECO:0000256" key="2">
    <source>
        <dbReference type="ARBA" id="ARBA00022475"/>
    </source>
</evidence>
<evidence type="ECO:0000313" key="8">
    <source>
        <dbReference type="Proteomes" id="UP000198520"/>
    </source>
</evidence>
<evidence type="ECO:0000256" key="5">
    <source>
        <dbReference type="ARBA" id="ARBA00023136"/>
    </source>
</evidence>
<organism evidence="7 8">
    <name type="scientific">Flavimobilis marinus</name>
    <dbReference type="NCBI Taxonomy" id="285351"/>
    <lineage>
        <taxon>Bacteria</taxon>
        <taxon>Bacillati</taxon>
        <taxon>Actinomycetota</taxon>
        <taxon>Actinomycetes</taxon>
        <taxon>Micrococcales</taxon>
        <taxon>Jonesiaceae</taxon>
        <taxon>Flavimobilis</taxon>
    </lineage>
</organism>
<dbReference type="Pfam" id="PF02361">
    <property type="entry name" value="CbiQ"/>
    <property type="match status" value="1"/>
</dbReference>
<keyword evidence="5 6" id="KW-0472">Membrane</keyword>
<dbReference type="PANTHER" id="PTHR34857">
    <property type="entry name" value="SLL0384 PROTEIN"/>
    <property type="match status" value="1"/>
</dbReference>
<dbReference type="AlphaFoldDB" id="A0A1I2FII7"/>
<evidence type="ECO:0000256" key="4">
    <source>
        <dbReference type="ARBA" id="ARBA00022989"/>
    </source>
</evidence>
<proteinExistence type="predicted"/>
<keyword evidence="2" id="KW-1003">Cell membrane</keyword>
<feature type="transmembrane region" description="Helical" evidence="6">
    <location>
        <begin position="41"/>
        <end position="60"/>
    </location>
</feature>
<dbReference type="InterPro" id="IPR051611">
    <property type="entry name" value="ECF_transporter_component"/>
</dbReference>
<dbReference type="STRING" id="285351.SAMN04488035_1304"/>
<dbReference type="EMBL" id="FONZ01000002">
    <property type="protein sequence ID" value="SFF04251.1"/>
    <property type="molecule type" value="Genomic_DNA"/>
</dbReference>
<evidence type="ECO:0000313" key="7">
    <source>
        <dbReference type="EMBL" id="SFF04251.1"/>
    </source>
</evidence>
<feature type="transmembrane region" description="Helical" evidence="6">
    <location>
        <begin position="227"/>
        <end position="249"/>
    </location>
</feature>
<dbReference type="InterPro" id="IPR003339">
    <property type="entry name" value="ABC/ECF_trnsptr_transmembrane"/>
</dbReference>
<keyword evidence="8" id="KW-1185">Reference proteome</keyword>
<dbReference type="CDD" id="cd16914">
    <property type="entry name" value="EcfT"/>
    <property type="match status" value="1"/>
</dbReference>
<evidence type="ECO:0000256" key="3">
    <source>
        <dbReference type="ARBA" id="ARBA00022692"/>
    </source>
</evidence>
<protein>
    <submittedName>
        <fullName evidence="7">Energy-coupling factor transport system permease protein</fullName>
    </submittedName>
</protein>
<keyword evidence="3 6" id="KW-0812">Transmembrane</keyword>
<feature type="transmembrane region" description="Helical" evidence="6">
    <location>
        <begin position="97"/>
        <end position="120"/>
    </location>
</feature>
<comment type="subcellular location">
    <subcellularLocation>
        <location evidence="1">Membrane</location>
        <topology evidence="1">Multi-pass membrane protein</topology>
    </subcellularLocation>
</comment>
<gene>
    <name evidence="7" type="ORF">SAMN04488035_1304</name>
</gene>